<protein>
    <recommendedName>
        <fullName evidence="3">Thiol:disulfide interchange protein DsbA</fullName>
    </recommendedName>
</protein>
<evidence type="ECO:0000313" key="11">
    <source>
        <dbReference type="Proteomes" id="UP001589773"/>
    </source>
</evidence>
<comment type="subcellular location">
    <subcellularLocation>
        <location evidence="1">Periplasm</location>
    </subcellularLocation>
</comment>
<dbReference type="InterPro" id="IPR036249">
    <property type="entry name" value="Thioredoxin-like_sf"/>
</dbReference>
<dbReference type="Pfam" id="PF01323">
    <property type="entry name" value="DSBA"/>
    <property type="match status" value="1"/>
</dbReference>
<evidence type="ECO:0000256" key="6">
    <source>
        <dbReference type="ARBA" id="ARBA00023157"/>
    </source>
</evidence>
<keyword evidence="6" id="KW-1015">Disulfide bond</keyword>
<dbReference type="InterPro" id="IPR050824">
    <property type="entry name" value="Thiol_disulfide_DsbA"/>
</dbReference>
<dbReference type="Gene3D" id="3.40.30.10">
    <property type="entry name" value="Glutaredoxin"/>
    <property type="match status" value="1"/>
</dbReference>
<keyword evidence="11" id="KW-1185">Reference proteome</keyword>
<dbReference type="InterPro" id="IPR001853">
    <property type="entry name" value="DSBA-like_thioredoxin_dom"/>
</dbReference>
<evidence type="ECO:0000256" key="2">
    <source>
        <dbReference type="ARBA" id="ARBA00005791"/>
    </source>
</evidence>
<dbReference type="InterPro" id="IPR013766">
    <property type="entry name" value="Thioredoxin_domain"/>
</dbReference>
<dbReference type="PROSITE" id="PS51352">
    <property type="entry name" value="THIOREDOXIN_2"/>
    <property type="match status" value="1"/>
</dbReference>
<gene>
    <name evidence="10" type="ORF">ACFFJK_05985</name>
</gene>
<feature type="domain" description="Thioredoxin" evidence="9">
    <location>
        <begin position="17"/>
        <end position="218"/>
    </location>
</feature>
<dbReference type="InterPro" id="IPR023205">
    <property type="entry name" value="DsbA/DsbL"/>
</dbReference>
<dbReference type="PANTHER" id="PTHR35891">
    <property type="entry name" value="THIOL:DISULFIDE INTERCHANGE PROTEIN DSBA"/>
    <property type="match status" value="1"/>
</dbReference>
<comment type="similarity">
    <text evidence="2">Belongs to the thioredoxin family. DsbA subfamily.</text>
</comment>
<reference evidence="10 11" key="1">
    <citation type="submission" date="2024-09" db="EMBL/GenBank/DDBJ databases">
        <authorList>
            <person name="Sun Q."/>
            <person name="Mori K."/>
        </authorList>
    </citation>
    <scope>NUCLEOTIDE SEQUENCE [LARGE SCALE GENOMIC DNA]</scope>
    <source>
        <strain evidence="10 11">CCM 7792</strain>
    </source>
</reference>
<sequence>MQASRRLFCTAALLACPGIAAASPAVPAGVPREGAGYQALPDPQPTDSGKKIDVTEFFAYYCPHCYTLEPKLADWVRKQGDDIVFRRVHVPRGAAVAAQQRLFYALESLGLLDQYHDKVFRAMHVERLPLVQDEQVFDWASRAGIDRARFMEAYRSFGVQAKIRRAQAMMEGYRITHWPMVAIDGRFLTSPGMVAEAGQVSGMEALQGTLRVMDALVARAKADRK</sequence>
<evidence type="ECO:0000256" key="3">
    <source>
        <dbReference type="ARBA" id="ARBA00013831"/>
    </source>
</evidence>
<feature type="chain" id="PRO_5045101134" description="Thiol:disulfide interchange protein DsbA" evidence="8">
    <location>
        <begin position="23"/>
        <end position="225"/>
    </location>
</feature>
<evidence type="ECO:0000256" key="1">
    <source>
        <dbReference type="ARBA" id="ARBA00004418"/>
    </source>
</evidence>
<keyword evidence="4 8" id="KW-0732">Signal</keyword>
<keyword evidence="5" id="KW-0574">Periplasm</keyword>
<dbReference type="SUPFAM" id="SSF52833">
    <property type="entry name" value="Thioredoxin-like"/>
    <property type="match status" value="1"/>
</dbReference>
<dbReference type="InterPro" id="IPR017937">
    <property type="entry name" value="Thioredoxin_CS"/>
</dbReference>
<evidence type="ECO:0000256" key="4">
    <source>
        <dbReference type="ARBA" id="ARBA00022729"/>
    </source>
</evidence>
<dbReference type="PANTHER" id="PTHR35891:SF3">
    <property type="entry name" value="THIOL:DISULFIDE INTERCHANGE PROTEIN DSBL"/>
    <property type="match status" value="1"/>
</dbReference>
<name>A0ABV6FDD2_9BURK</name>
<dbReference type="PROSITE" id="PS00194">
    <property type="entry name" value="THIOREDOXIN_1"/>
    <property type="match status" value="1"/>
</dbReference>
<dbReference type="EMBL" id="JBHLWP010000006">
    <property type="protein sequence ID" value="MFC0251436.1"/>
    <property type="molecule type" value="Genomic_DNA"/>
</dbReference>
<evidence type="ECO:0000256" key="7">
    <source>
        <dbReference type="ARBA" id="ARBA00023284"/>
    </source>
</evidence>
<evidence type="ECO:0000256" key="8">
    <source>
        <dbReference type="SAM" id="SignalP"/>
    </source>
</evidence>
<comment type="caution">
    <text evidence="10">The sequence shown here is derived from an EMBL/GenBank/DDBJ whole genome shotgun (WGS) entry which is preliminary data.</text>
</comment>
<accession>A0ABV6FDD2</accession>
<keyword evidence="7" id="KW-0676">Redox-active center</keyword>
<dbReference type="RefSeq" id="WP_379678251.1">
    <property type="nucleotide sequence ID" value="NZ_JBHLWP010000006.1"/>
</dbReference>
<dbReference type="Proteomes" id="UP001589773">
    <property type="component" value="Unassembled WGS sequence"/>
</dbReference>
<organism evidence="10 11">
    <name type="scientific">Massilia consociata</name>
    <dbReference type="NCBI Taxonomy" id="760117"/>
    <lineage>
        <taxon>Bacteria</taxon>
        <taxon>Pseudomonadati</taxon>
        <taxon>Pseudomonadota</taxon>
        <taxon>Betaproteobacteria</taxon>
        <taxon>Burkholderiales</taxon>
        <taxon>Oxalobacteraceae</taxon>
        <taxon>Telluria group</taxon>
        <taxon>Massilia</taxon>
    </lineage>
</organism>
<evidence type="ECO:0000259" key="9">
    <source>
        <dbReference type="PROSITE" id="PS51352"/>
    </source>
</evidence>
<proteinExistence type="inferred from homology"/>
<feature type="signal peptide" evidence="8">
    <location>
        <begin position="1"/>
        <end position="22"/>
    </location>
</feature>
<evidence type="ECO:0000313" key="10">
    <source>
        <dbReference type="EMBL" id="MFC0251436.1"/>
    </source>
</evidence>
<evidence type="ECO:0000256" key="5">
    <source>
        <dbReference type="ARBA" id="ARBA00022764"/>
    </source>
</evidence>
<dbReference type="CDD" id="cd03019">
    <property type="entry name" value="DsbA_DsbA"/>
    <property type="match status" value="1"/>
</dbReference>